<feature type="transmembrane region" description="Helical" evidence="10">
    <location>
        <begin position="225"/>
        <end position="247"/>
    </location>
</feature>
<dbReference type="OrthoDB" id="9909019at2759"/>
<keyword evidence="3 10" id="KW-0812">Transmembrane</keyword>
<sequence length="366" mass="41090">MARPTPLLSLELQSPANSNPLARSRGRSSEEDDEDSPAKGFVHYIPLCLLVLLTLAPHPSLLIMLVNYHLKTLNSPLRFGIHLLVTYTLTFCVFSSVIVCVARDPGPVAERQEDDGGMDLTEALMVADRHDDLSAPGKFCRRCWAPKPERAHHCSICGRCVLKMDHHCVWLASKCIGHRTYPAFVHFLCSVTLLALYIAVISGSALLFAFNNPMAIDITTPVHELFLSFAGVVFSLVIGSFLLYHIYLISTNQTTLENLSPFLLLRYLPPLGTSTNGNSEPLDEDRMSHGQRRAVRDAHQQIRLYDVGWRRNWTQIFGWNQKYGWIYRLWCGGGGKGDGRTFPRNPCSDEMLARLAAELIRLDKNV</sequence>
<gene>
    <name evidence="13" type="ORF">PILCRDRAFT_813362</name>
</gene>
<comment type="catalytic activity">
    <reaction evidence="9 10">
        <text>L-cysteinyl-[protein] + hexadecanoyl-CoA = S-hexadecanoyl-L-cysteinyl-[protein] + CoA</text>
        <dbReference type="Rhea" id="RHEA:36683"/>
        <dbReference type="Rhea" id="RHEA-COMP:10131"/>
        <dbReference type="Rhea" id="RHEA-COMP:11032"/>
        <dbReference type="ChEBI" id="CHEBI:29950"/>
        <dbReference type="ChEBI" id="CHEBI:57287"/>
        <dbReference type="ChEBI" id="CHEBI:57379"/>
        <dbReference type="ChEBI" id="CHEBI:74151"/>
        <dbReference type="EC" id="2.3.1.225"/>
    </reaction>
</comment>
<dbReference type="Pfam" id="PF01529">
    <property type="entry name" value="DHHC"/>
    <property type="match status" value="1"/>
</dbReference>
<evidence type="ECO:0000313" key="13">
    <source>
        <dbReference type="EMBL" id="KIM89428.1"/>
    </source>
</evidence>
<evidence type="ECO:0000256" key="6">
    <source>
        <dbReference type="ARBA" id="ARBA00023139"/>
    </source>
</evidence>
<evidence type="ECO:0000256" key="2">
    <source>
        <dbReference type="ARBA" id="ARBA00022679"/>
    </source>
</evidence>
<comment type="similarity">
    <text evidence="10">Belongs to the DHHC palmitoyltransferase family.</text>
</comment>
<reference evidence="14" key="2">
    <citation type="submission" date="2015-01" db="EMBL/GenBank/DDBJ databases">
        <title>Evolutionary Origins and Diversification of the Mycorrhizal Mutualists.</title>
        <authorList>
            <consortium name="DOE Joint Genome Institute"/>
            <consortium name="Mycorrhizal Genomics Consortium"/>
            <person name="Kohler A."/>
            <person name="Kuo A."/>
            <person name="Nagy L.G."/>
            <person name="Floudas D."/>
            <person name="Copeland A."/>
            <person name="Barry K.W."/>
            <person name="Cichocki N."/>
            <person name="Veneault-Fourrey C."/>
            <person name="LaButti K."/>
            <person name="Lindquist E.A."/>
            <person name="Lipzen A."/>
            <person name="Lundell T."/>
            <person name="Morin E."/>
            <person name="Murat C."/>
            <person name="Riley R."/>
            <person name="Ohm R."/>
            <person name="Sun H."/>
            <person name="Tunlid A."/>
            <person name="Henrissat B."/>
            <person name="Grigoriev I.V."/>
            <person name="Hibbett D.S."/>
            <person name="Martin F."/>
        </authorList>
    </citation>
    <scope>NUCLEOTIDE SEQUENCE [LARGE SCALE GENOMIC DNA]</scope>
    <source>
        <strain evidence="14">F 1598</strain>
    </source>
</reference>
<protein>
    <recommendedName>
        <fullName evidence="10">Palmitoyltransferase</fullName>
        <ecNumber evidence="10">2.3.1.225</ecNumber>
    </recommendedName>
</protein>
<keyword evidence="4 10" id="KW-1133">Transmembrane helix</keyword>
<dbReference type="EMBL" id="KN832975">
    <property type="protein sequence ID" value="KIM89428.1"/>
    <property type="molecule type" value="Genomic_DNA"/>
</dbReference>
<keyword evidence="8 10" id="KW-0012">Acyltransferase</keyword>
<evidence type="ECO:0000259" key="12">
    <source>
        <dbReference type="Pfam" id="PF01529"/>
    </source>
</evidence>
<evidence type="ECO:0000256" key="9">
    <source>
        <dbReference type="ARBA" id="ARBA00048048"/>
    </source>
</evidence>
<dbReference type="GO" id="GO:0019706">
    <property type="term" value="F:protein-cysteine S-palmitoyltransferase activity"/>
    <property type="evidence" value="ECO:0007669"/>
    <property type="project" value="UniProtKB-EC"/>
</dbReference>
<evidence type="ECO:0000313" key="14">
    <source>
        <dbReference type="Proteomes" id="UP000054166"/>
    </source>
</evidence>
<dbReference type="Proteomes" id="UP000054166">
    <property type="component" value="Unassembled WGS sequence"/>
</dbReference>
<dbReference type="InParanoid" id="A0A0C3BSC3"/>
<feature type="compositionally biased region" description="Polar residues" evidence="11">
    <location>
        <begin position="11"/>
        <end position="21"/>
    </location>
</feature>
<evidence type="ECO:0000256" key="1">
    <source>
        <dbReference type="ARBA" id="ARBA00004141"/>
    </source>
</evidence>
<evidence type="ECO:0000256" key="4">
    <source>
        <dbReference type="ARBA" id="ARBA00022989"/>
    </source>
</evidence>
<keyword evidence="5 10" id="KW-0472">Membrane</keyword>
<feature type="region of interest" description="Disordered" evidence="11">
    <location>
        <begin position="1"/>
        <end position="37"/>
    </location>
</feature>
<keyword evidence="7" id="KW-0449">Lipoprotein</keyword>
<feature type="transmembrane region" description="Helical" evidence="10">
    <location>
        <begin position="44"/>
        <end position="67"/>
    </location>
</feature>
<keyword evidence="6" id="KW-0564">Palmitate</keyword>
<dbReference type="AlphaFoldDB" id="A0A0C3BSC3"/>
<keyword evidence="14" id="KW-1185">Reference proteome</keyword>
<comment type="domain">
    <text evidence="10">The DHHC domain is required for palmitoyltransferase activity.</text>
</comment>
<feature type="domain" description="Palmitoyltransferase DHHC" evidence="12">
    <location>
        <begin position="137"/>
        <end position="259"/>
    </location>
</feature>
<dbReference type="InterPro" id="IPR001594">
    <property type="entry name" value="Palmitoyltrfase_DHHC"/>
</dbReference>
<dbReference type="STRING" id="765440.A0A0C3BSC3"/>
<evidence type="ECO:0000256" key="5">
    <source>
        <dbReference type="ARBA" id="ARBA00023136"/>
    </source>
</evidence>
<comment type="subcellular location">
    <subcellularLocation>
        <location evidence="1">Membrane</location>
        <topology evidence="1">Multi-pass membrane protein</topology>
    </subcellularLocation>
</comment>
<evidence type="ECO:0000256" key="8">
    <source>
        <dbReference type="ARBA" id="ARBA00023315"/>
    </source>
</evidence>
<feature type="transmembrane region" description="Helical" evidence="10">
    <location>
        <begin position="79"/>
        <end position="102"/>
    </location>
</feature>
<proteinExistence type="inferred from homology"/>
<evidence type="ECO:0000256" key="3">
    <source>
        <dbReference type="ARBA" id="ARBA00022692"/>
    </source>
</evidence>
<organism evidence="13 14">
    <name type="scientific">Piloderma croceum (strain F 1598)</name>
    <dbReference type="NCBI Taxonomy" id="765440"/>
    <lineage>
        <taxon>Eukaryota</taxon>
        <taxon>Fungi</taxon>
        <taxon>Dikarya</taxon>
        <taxon>Basidiomycota</taxon>
        <taxon>Agaricomycotina</taxon>
        <taxon>Agaricomycetes</taxon>
        <taxon>Agaricomycetidae</taxon>
        <taxon>Atheliales</taxon>
        <taxon>Atheliaceae</taxon>
        <taxon>Piloderma</taxon>
    </lineage>
</organism>
<dbReference type="EC" id="2.3.1.225" evidence="10"/>
<dbReference type="PROSITE" id="PS50216">
    <property type="entry name" value="DHHC"/>
    <property type="match status" value="1"/>
</dbReference>
<feature type="transmembrane region" description="Helical" evidence="10">
    <location>
        <begin position="183"/>
        <end position="210"/>
    </location>
</feature>
<dbReference type="PANTHER" id="PTHR12246">
    <property type="entry name" value="PALMITOYLTRANSFERASE ZDHHC16"/>
    <property type="match status" value="1"/>
</dbReference>
<evidence type="ECO:0000256" key="10">
    <source>
        <dbReference type="RuleBase" id="RU079119"/>
    </source>
</evidence>
<reference evidence="13 14" key="1">
    <citation type="submission" date="2014-04" db="EMBL/GenBank/DDBJ databases">
        <authorList>
            <consortium name="DOE Joint Genome Institute"/>
            <person name="Kuo A."/>
            <person name="Tarkka M."/>
            <person name="Buscot F."/>
            <person name="Kohler A."/>
            <person name="Nagy L.G."/>
            <person name="Floudas D."/>
            <person name="Copeland A."/>
            <person name="Barry K.W."/>
            <person name="Cichocki N."/>
            <person name="Veneault-Fourrey C."/>
            <person name="LaButti K."/>
            <person name="Lindquist E.A."/>
            <person name="Lipzen A."/>
            <person name="Lundell T."/>
            <person name="Morin E."/>
            <person name="Murat C."/>
            <person name="Sun H."/>
            <person name="Tunlid A."/>
            <person name="Henrissat B."/>
            <person name="Grigoriev I.V."/>
            <person name="Hibbett D.S."/>
            <person name="Martin F."/>
            <person name="Nordberg H.P."/>
            <person name="Cantor M.N."/>
            <person name="Hua S.X."/>
        </authorList>
    </citation>
    <scope>NUCLEOTIDE SEQUENCE [LARGE SCALE GENOMIC DNA]</scope>
    <source>
        <strain evidence="13 14">F 1598</strain>
    </source>
</reference>
<accession>A0A0C3BSC3</accession>
<dbReference type="GO" id="GO:0016020">
    <property type="term" value="C:membrane"/>
    <property type="evidence" value="ECO:0007669"/>
    <property type="project" value="UniProtKB-SubCell"/>
</dbReference>
<evidence type="ECO:0000256" key="11">
    <source>
        <dbReference type="SAM" id="MobiDB-lite"/>
    </source>
</evidence>
<keyword evidence="2 10" id="KW-0808">Transferase</keyword>
<dbReference type="HOGENOM" id="CLU_037348_0_0_1"/>
<dbReference type="InterPro" id="IPR039859">
    <property type="entry name" value="PFA4/ZDH16/20/ERF2-like"/>
</dbReference>
<name>A0A0C3BSC3_PILCF</name>
<evidence type="ECO:0000256" key="7">
    <source>
        <dbReference type="ARBA" id="ARBA00023288"/>
    </source>
</evidence>